<evidence type="ECO:0000313" key="1">
    <source>
        <dbReference type="EMBL" id="STI78072.1"/>
    </source>
</evidence>
<dbReference type="SUPFAM" id="SSF143856">
    <property type="entry name" value="DeoB insert domain-like"/>
    <property type="match status" value="1"/>
</dbReference>
<accession>A0A376TLJ1</accession>
<dbReference type="PANTHER" id="PTHR21110">
    <property type="entry name" value="PHOSPHOPENTOMUTASE"/>
    <property type="match status" value="1"/>
</dbReference>
<sequence length="38" mass="4311">MKTGKPIFYTSADSVFQIACHEETFGLDKLYELCGNRP</sequence>
<dbReference type="GO" id="GO:0009117">
    <property type="term" value="P:nucleotide metabolic process"/>
    <property type="evidence" value="ECO:0007669"/>
    <property type="project" value="InterPro"/>
</dbReference>
<dbReference type="GO" id="GO:0000287">
    <property type="term" value="F:magnesium ion binding"/>
    <property type="evidence" value="ECO:0007669"/>
    <property type="project" value="InterPro"/>
</dbReference>
<dbReference type="GO" id="GO:0005829">
    <property type="term" value="C:cytosol"/>
    <property type="evidence" value="ECO:0007669"/>
    <property type="project" value="TreeGrafter"/>
</dbReference>
<dbReference type="PANTHER" id="PTHR21110:SF0">
    <property type="entry name" value="PHOSPHOPENTOMUTASE"/>
    <property type="match status" value="1"/>
</dbReference>
<dbReference type="EC" id="5.4.2.7" evidence="1"/>
<dbReference type="Proteomes" id="UP000254405">
    <property type="component" value="Unassembled WGS sequence"/>
</dbReference>
<organism evidence="1 2">
    <name type="scientific">Escherichia coli</name>
    <dbReference type="NCBI Taxonomy" id="562"/>
    <lineage>
        <taxon>Bacteria</taxon>
        <taxon>Pseudomonadati</taxon>
        <taxon>Pseudomonadota</taxon>
        <taxon>Gammaproteobacteria</taxon>
        <taxon>Enterobacterales</taxon>
        <taxon>Enterobacteriaceae</taxon>
        <taxon>Escherichia</taxon>
    </lineage>
</organism>
<gene>
    <name evidence="1" type="primary">deoB_2</name>
    <name evidence="1" type="ORF">NCTC8985_03390</name>
</gene>
<protein>
    <submittedName>
        <fullName evidence="1">Phosphopentomutase</fullName>
        <ecNumber evidence="1">5.4.2.7</ecNumber>
    </submittedName>
</protein>
<dbReference type="InterPro" id="IPR024052">
    <property type="entry name" value="Phosphopentomutase_DeoB_cap_sf"/>
</dbReference>
<dbReference type="GO" id="GO:0008973">
    <property type="term" value="F:phosphopentomutase activity"/>
    <property type="evidence" value="ECO:0007669"/>
    <property type="project" value="UniProtKB-EC"/>
</dbReference>
<evidence type="ECO:0000313" key="2">
    <source>
        <dbReference type="Proteomes" id="UP000254405"/>
    </source>
</evidence>
<dbReference type="GO" id="GO:0043094">
    <property type="term" value="P:metabolic compound salvage"/>
    <property type="evidence" value="ECO:0007669"/>
    <property type="project" value="InterPro"/>
</dbReference>
<dbReference type="Gene3D" id="3.30.70.1250">
    <property type="entry name" value="Phosphopentomutase"/>
    <property type="match status" value="1"/>
</dbReference>
<reference evidence="1 2" key="1">
    <citation type="submission" date="2018-06" db="EMBL/GenBank/DDBJ databases">
        <authorList>
            <consortium name="Pathogen Informatics"/>
            <person name="Doyle S."/>
        </authorList>
    </citation>
    <scope>NUCLEOTIDE SEQUENCE [LARGE SCALE GENOMIC DNA]</scope>
    <source>
        <strain evidence="1 2">NCTC8985</strain>
    </source>
</reference>
<name>A0A376TLJ1_ECOLX</name>
<dbReference type="InterPro" id="IPR010045">
    <property type="entry name" value="DeoB"/>
</dbReference>
<keyword evidence="1" id="KW-0413">Isomerase</keyword>
<proteinExistence type="predicted"/>
<dbReference type="AlphaFoldDB" id="A0A376TLJ1"/>
<dbReference type="EMBL" id="UGCO01000001">
    <property type="protein sequence ID" value="STI78072.1"/>
    <property type="molecule type" value="Genomic_DNA"/>
</dbReference>